<keyword evidence="1" id="KW-0732">Signal</keyword>
<name>A0ABU4W7D0_9FUSO</name>
<dbReference type="Gene3D" id="1.10.530.10">
    <property type="match status" value="1"/>
</dbReference>
<dbReference type="InterPro" id="IPR002901">
    <property type="entry name" value="MGlyc_endo_b_GlcNAc-like_dom"/>
</dbReference>
<accession>A0ABU4W7D0</accession>
<organism evidence="3 4">
    <name type="scientific">Candidatus Cetobacterium colombiensis</name>
    <dbReference type="NCBI Taxonomy" id="3073100"/>
    <lineage>
        <taxon>Bacteria</taxon>
        <taxon>Fusobacteriati</taxon>
        <taxon>Fusobacteriota</taxon>
        <taxon>Fusobacteriia</taxon>
        <taxon>Fusobacteriales</taxon>
        <taxon>Fusobacteriaceae</taxon>
        <taxon>Cetobacterium</taxon>
    </lineage>
</organism>
<evidence type="ECO:0000313" key="3">
    <source>
        <dbReference type="EMBL" id="MDX8335090.1"/>
    </source>
</evidence>
<evidence type="ECO:0000313" key="4">
    <source>
        <dbReference type="Proteomes" id="UP001279681"/>
    </source>
</evidence>
<protein>
    <submittedName>
        <fullName evidence="3">Glucosaminidase domain-containing protein</fullName>
    </submittedName>
</protein>
<dbReference type="PANTHER" id="PTHR40572">
    <property type="entry name" value="PROTEIN BAX"/>
    <property type="match status" value="1"/>
</dbReference>
<proteinExistence type="predicted"/>
<comment type="caution">
    <text evidence="3">The sequence shown here is derived from an EMBL/GenBank/DDBJ whole genome shotgun (WGS) entry which is preliminary data.</text>
</comment>
<feature type="chain" id="PRO_5045096944" evidence="1">
    <location>
        <begin position="22"/>
        <end position="249"/>
    </location>
</feature>
<keyword evidence="4" id="KW-1185">Reference proteome</keyword>
<evidence type="ECO:0000256" key="1">
    <source>
        <dbReference type="SAM" id="SignalP"/>
    </source>
</evidence>
<dbReference type="PANTHER" id="PTHR40572:SF1">
    <property type="entry name" value="PROTEIN BAX"/>
    <property type="match status" value="1"/>
</dbReference>
<sequence>MIKKLIICVLTFFLYSSFTFSSNVDFHIPHEINYKTIEVKTLKDLEKKPTENHVYSLDGLDLKKLSVRSRKEVFISMLLPSIEVVNKEIDRDIAIVNALSKKNAHTSSEKKELDRIFKAYKVSAYNWSELKKRMIKYPTSLILSQAAIESGWGTSKVFREKNNLFGMNAYKHTNSTYKEYDSIKDSVKDFVLTLSRVSVYKSLRTKVRAGETPEDIAHGLTSYSELKGAYIKKVQTMLKHNNFKKYDDV</sequence>
<dbReference type="Proteomes" id="UP001279681">
    <property type="component" value="Unassembled WGS sequence"/>
</dbReference>
<gene>
    <name evidence="3" type="ORF">RFV38_01015</name>
</gene>
<evidence type="ECO:0000259" key="2">
    <source>
        <dbReference type="Pfam" id="PF01832"/>
    </source>
</evidence>
<dbReference type="Pfam" id="PF01832">
    <property type="entry name" value="Glucosaminidase"/>
    <property type="match status" value="1"/>
</dbReference>
<feature type="signal peptide" evidence="1">
    <location>
        <begin position="1"/>
        <end position="21"/>
    </location>
</feature>
<dbReference type="RefSeq" id="WP_320312501.1">
    <property type="nucleotide sequence ID" value="NZ_JAVIKH010000001.1"/>
</dbReference>
<feature type="domain" description="Mannosyl-glycoprotein endo-beta-N-acetylglucosamidase-like" evidence="2">
    <location>
        <begin position="135"/>
        <end position="242"/>
    </location>
</feature>
<dbReference type="InterPro" id="IPR053195">
    <property type="entry name" value="Bax-like"/>
</dbReference>
<dbReference type="EMBL" id="JAVIKH010000001">
    <property type="protein sequence ID" value="MDX8335090.1"/>
    <property type="molecule type" value="Genomic_DNA"/>
</dbReference>
<reference evidence="4" key="1">
    <citation type="submission" date="2023-07" db="EMBL/GenBank/DDBJ databases">
        <authorList>
            <person name="Colorado M.A."/>
            <person name="Villamil L.M."/>
            <person name="Melo J.F."/>
            <person name="Rodriguez J.A."/>
            <person name="Ruiz R.Y."/>
        </authorList>
    </citation>
    <scope>NUCLEOTIDE SEQUENCE [LARGE SCALE GENOMIC DNA]</scope>
    <source>
        <strain evidence="4">C33</strain>
    </source>
</reference>